<protein>
    <submittedName>
        <fullName evidence="4">TatD family hydrolase</fullName>
    </submittedName>
</protein>
<evidence type="ECO:0000313" key="4">
    <source>
        <dbReference type="EMBL" id="MFK2904674.1"/>
    </source>
</evidence>
<dbReference type="InterPro" id="IPR015991">
    <property type="entry name" value="TatD/YcfH-like"/>
</dbReference>
<organism evidence="4 5">
    <name type="scientific">Dyella ginsengisoli</name>
    <dbReference type="NCBI Taxonomy" id="363848"/>
    <lineage>
        <taxon>Bacteria</taxon>
        <taxon>Pseudomonadati</taxon>
        <taxon>Pseudomonadota</taxon>
        <taxon>Gammaproteobacteria</taxon>
        <taxon>Lysobacterales</taxon>
        <taxon>Rhodanobacteraceae</taxon>
        <taxon>Dyella</taxon>
    </lineage>
</organism>
<dbReference type="EMBL" id="JADIKM010000003">
    <property type="protein sequence ID" value="MFK2904674.1"/>
    <property type="molecule type" value="Genomic_DNA"/>
</dbReference>
<name>A0ABW8JW35_9GAMM</name>
<evidence type="ECO:0000256" key="1">
    <source>
        <dbReference type="ARBA" id="ARBA00009275"/>
    </source>
</evidence>
<keyword evidence="5" id="KW-1185">Reference proteome</keyword>
<dbReference type="Gene3D" id="3.20.20.140">
    <property type="entry name" value="Metal-dependent hydrolases"/>
    <property type="match status" value="1"/>
</dbReference>
<dbReference type="PROSITE" id="PS01137">
    <property type="entry name" value="TATD_1"/>
    <property type="match status" value="1"/>
</dbReference>
<comment type="similarity">
    <text evidence="1">Belongs to the metallo-dependent hydrolases superfamily. TatD-type hydrolase family.</text>
</comment>
<dbReference type="PIRSF" id="PIRSF005902">
    <property type="entry name" value="DNase_TatD"/>
    <property type="match status" value="1"/>
</dbReference>
<dbReference type="Pfam" id="PF01026">
    <property type="entry name" value="TatD_DNase"/>
    <property type="match status" value="1"/>
</dbReference>
<sequence>MTTLVDSHLHLDDERFGEDREQVMSRAREHGVRSMVVPAVHRRSWDAIAALADRHPDVFPAYGLHPMFQQEHRVDHLDALPGWLDTHPAVAVGEIGLDFFVEQADREAQHQYFTRQLAIARERNLPVIIHARRAVDAVILGVRRQPGLRGVVHSFSGSEEQARQLFDLGFFLGLGGPLTYPGAHRLHRLVAAMPIDQLLLESDAPDQPGVEHRGQRNEPAWVRTTLSHIARLRNEDEAAVAAATSANAERLFGLQDFRNRHD</sequence>
<dbReference type="PANTHER" id="PTHR46124">
    <property type="entry name" value="D-AMINOACYL-TRNA DEACYLASE"/>
    <property type="match status" value="1"/>
</dbReference>
<keyword evidence="3 4" id="KW-0378">Hydrolase</keyword>
<dbReference type="PANTHER" id="PTHR46124:SF3">
    <property type="entry name" value="HYDROLASE"/>
    <property type="match status" value="1"/>
</dbReference>
<comment type="caution">
    <text evidence="4">The sequence shown here is derived from an EMBL/GenBank/DDBJ whole genome shotgun (WGS) entry which is preliminary data.</text>
</comment>
<reference evidence="4 5" key="1">
    <citation type="submission" date="2020-10" db="EMBL/GenBank/DDBJ databases">
        <title>Phylogeny of dyella-like bacteria.</title>
        <authorList>
            <person name="Fu J."/>
        </authorList>
    </citation>
    <scope>NUCLEOTIDE SEQUENCE [LARGE SCALE GENOMIC DNA]</scope>
    <source>
        <strain evidence="4 5">Gsoil3046</strain>
    </source>
</reference>
<dbReference type="GO" id="GO:0016787">
    <property type="term" value="F:hydrolase activity"/>
    <property type="evidence" value="ECO:0007669"/>
    <property type="project" value="UniProtKB-KW"/>
</dbReference>
<evidence type="ECO:0000256" key="3">
    <source>
        <dbReference type="ARBA" id="ARBA00022801"/>
    </source>
</evidence>
<dbReference type="InterPro" id="IPR032466">
    <property type="entry name" value="Metal_Hydrolase"/>
</dbReference>
<dbReference type="NCBIfam" id="TIGR00010">
    <property type="entry name" value="YchF/TatD family DNA exonuclease"/>
    <property type="match status" value="1"/>
</dbReference>
<dbReference type="InterPro" id="IPR001130">
    <property type="entry name" value="TatD-like"/>
</dbReference>
<dbReference type="CDD" id="cd01310">
    <property type="entry name" value="TatD_DNAse"/>
    <property type="match status" value="1"/>
</dbReference>
<dbReference type="Proteomes" id="UP001620460">
    <property type="component" value="Unassembled WGS sequence"/>
</dbReference>
<dbReference type="InterPro" id="IPR018228">
    <property type="entry name" value="DNase_TatD-rel_CS"/>
</dbReference>
<proteinExistence type="inferred from homology"/>
<accession>A0ABW8JW35</accession>
<evidence type="ECO:0000313" key="5">
    <source>
        <dbReference type="Proteomes" id="UP001620460"/>
    </source>
</evidence>
<keyword evidence="2" id="KW-0479">Metal-binding</keyword>
<dbReference type="SUPFAM" id="SSF51556">
    <property type="entry name" value="Metallo-dependent hydrolases"/>
    <property type="match status" value="1"/>
</dbReference>
<dbReference type="RefSeq" id="WP_404633421.1">
    <property type="nucleotide sequence ID" value="NZ_JADIKM010000003.1"/>
</dbReference>
<dbReference type="PROSITE" id="PS01090">
    <property type="entry name" value="TATD_2"/>
    <property type="match status" value="1"/>
</dbReference>
<gene>
    <name evidence="4" type="ORF">ISP17_11925</name>
</gene>
<evidence type="ECO:0000256" key="2">
    <source>
        <dbReference type="ARBA" id="ARBA00022723"/>
    </source>
</evidence>